<dbReference type="AlphaFoldDB" id="A0AAX1SDU1"/>
<evidence type="ECO:0000256" key="1">
    <source>
        <dbReference type="SAM" id="Phobius"/>
    </source>
</evidence>
<protein>
    <recommendedName>
        <fullName evidence="6">Prepilin type IV endopeptidase peptidase domain-containing protein</fullName>
    </recommendedName>
</protein>
<feature type="transmembrane region" description="Helical" evidence="1">
    <location>
        <begin position="38"/>
        <end position="58"/>
    </location>
</feature>
<comment type="caution">
    <text evidence="2">The sequence shown here is derived from an EMBL/GenBank/DDBJ whole genome shotgun (WGS) entry which is preliminary data.</text>
</comment>
<keyword evidence="1" id="KW-0812">Transmembrane</keyword>
<reference evidence="3 4" key="1">
    <citation type="journal article" date="2020" name="Cell Host Microbe">
        <title>Functional and Genomic Variation between Human-Derived Isolates of Lachnospiraceae Reveals Inter- and Intra-Species Diversity.</title>
        <authorList>
            <person name="Sorbara M.T."/>
            <person name="Littmann E.R."/>
            <person name="Fontana E."/>
            <person name="Moody T.U."/>
            <person name="Kohout C.E."/>
            <person name="Gjonbalaj M."/>
            <person name="Eaton V."/>
            <person name="Seok R."/>
            <person name="Leiner I.M."/>
            <person name="Pamer E.G."/>
        </authorList>
    </citation>
    <scope>NUCLEOTIDE SEQUENCE [LARGE SCALE GENOMIC DNA]</scope>
    <source>
        <strain evidence="3 4">MSK.1.17</strain>
    </source>
</reference>
<evidence type="ECO:0000313" key="2">
    <source>
        <dbReference type="EMBL" id="MCG4746902.1"/>
    </source>
</evidence>
<evidence type="ECO:0000313" key="3">
    <source>
        <dbReference type="EMBL" id="NSJ50652.1"/>
    </source>
</evidence>
<dbReference type="Proteomes" id="UP000669239">
    <property type="component" value="Unassembled WGS sequence"/>
</dbReference>
<feature type="transmembrane region" description="Helical" evidence="1">
    <location>
        <begin position="156"/>
        <end position="173"/>
    </location>
</feature>
<evidence type="ECO:0000313" key="4">
    <source>
        <dbReference type="Proteomes" id="UP000669239"/>
    </source>
</evidence>
<feature type="transmembrane region" description="Helical" evidence="1">
    <location>
        <begin position="6"/>
        <end position="26"/>
    </location>
</feature>
<evidence type="ECO:0008006" key="6">
    <source>
        <dbReference type="Google" id="ProtNLM"/>
    </source>
</evidence>
<keyword evidence="1" id="KW-0472">Membrane</keyword>
<reference evidence="3" key="2">
    <citation type="submission" date="2020-02" db="EMBL/GenBank/DDBJ databases">
        <authorList>
            <person name="Littmann E."/>
            <person name="Sorbara M."/>
        </authorList>
    </citation>
    <scope>NUCLEOTIDE SEQUENCE</scope>
    <source>
        <strain evidence="3">MSK.1.17</strain>
    </source>
</reference>
<name>A0AAX1SDU1_9FIRM</name>
<feature type="transmembrane region" description="Helical" evidence="1">
    <location>
        <begin position="125"/>
        <end position="144"/>
    </location>
</feature>
<dbReference type="EMBL" id="JAAITT010000028">
    <property type="protein sequence ID" value="NSJ50652.1"/>
    <property type="molecule type" value="Genomic_DNA"/>
</dbReference>
<gene>
    <name evidence="3" type="ORF">G5B36_18355</name>
    <name evidence="2" type="ORF">L0N08_15875</name>
</gene>
<organism evidence="2 5">
    <name type="scientific">Enterocloster aldenensis</name>
    <dbReference type="NCBI Taxonomy" id="358742"/>
    <lineage>
        <taxon>Bacteria</taxon>
        <taxon>Bacillati</taxon>
        <taxon>Bacillota</taxon>
        <taxon>Clostridia</taxon>
        <taxon>Lachnospirales</taxon>
        <taxon>Lachnospiraceae</taxon>
        <taxon>Enterocloster</taxon>
    </lineage>
</organism>
<reference evidence="2" key="3">
    <citation type="submission" date="2022-01" db="EMBL/GenBank/DDBJ databases">
        <title>Collection of gut derived symbiotic bacterial strains cultured from healthy donors.</title>
        <authorList>
            <person name="Lin H."/>
            <person name="Kohout C."/>
            <person name="Waligurski E."/>
            <person name="Pamer E.G."/>
        </authorList>
    </citation>
    <scope>NUCLEOTIDE SEQUENCE</scope>
    <source>
        <strain evidence="2">DFI.6.55</strain>
    </source>
</reference>
<dbReference type="Proteomes" id="UP001299608">
    <property type="component" value="Unassembled WGS sequence"/>
</dbReference>
<sequence>MDNISVWMNVNEVLLKGGFLIFLAAAGYQDLKDRRIHICLFLAFGTAGAALKGIHMVLELRSYIAGYGMEEAWIQAGKHFKDTGMAVMVGGALLALSAATGEAVGRGDGWFFVVSGIYLDFARNLLLLCGGLILCFLACAVLFMRGMGNGRDVRHMRLPFLPFLVPAGMGVMFL</sequence>
<keyword evidence="4" id="KW-1185">Reference proteome</keyword>
<proteinExistence type="predicted"/>
<evidence type="ECO:0000313" key="5">
    <source>
        <dbReference type="Proteomes" id="UP001299608"/>
    </source>
</evidence>
<dbReference type="EMBL" id="JAKNGE010000019">
    <property type="protein sequence ID" value="MCG4746902.1"/>
    <property type="molecule type" value="Genomic_DNA"/>
</dbReference>
<dbReference type="RefSeq" id="WP_117562437.1">
    <property type="nucleotide sequence ID" value="NZ_JAAITT010000028.1"/>
</dbReference>
<keyword evidence="1" id="KW-1133">Transmembrane helix</keyword>
<accession>A0AAX1SDU1</accession>